<dbReference type="Pfam" id="PF04347">
    <property type="entry name" value="FliO"/>
    <property type="match status" value="1"/>
</dbReference>
<dbReference type="AlphaFoldDB" id="A0A1X9NG22"/>
<keyword evidence="1 7" id="KW-1003">Cell membrane</keyword>
<keyword evidence="8" id="KW-0966">Cell projection</keyword>
<reference evidence="8 9" key="1">
    <citation type="submission" date="2016-11" db="EMBL/GenBank/DDBJ databases">
        <title>Trade-off between light-utilization and light-protection in marine flavobacteria.</title>
        <authorList>
            <person name="Kumagai Y."/>
        </authorList>
    </citation>
    <scope>NUCLEOTIDE SEQUENCE [LARGE SCALE GENOMIC DNA]</scope>
    <source>
        <strain evidence="8 9">NBRC 107125</strain>
    </source>
</reference>
<evidence type="ECO:0000313" key="9">
    <source>
        <dbReference type="Proteomes" id="UP000193450"/>
    </source>
</evidence>
<evidence type="ECO:0000256" key="7">
    <source>
        <dbReference type="RuleBase" id="RU362064"/>
    </source>
</evidence>
<evidence type="ECO:0000313" key="8">
    <source>
        <dbReference type="EMBL" id="ARN76446.1"/>
    </source>
</evidence>
<gene>
    <name evidence="8" type="ORF">BST96_15655</name>
</gene>
<comment type="subcellular location">
    <subcellularLocation>
        <location evidence="7">Cell membrane</location>
    </subcellularLocation>
    <subcellularLocation>
        <location evidence="7">Bacterial flagellum basal body</location>
    </subcellularLocation>
</comment>
<keyword evidence="3" id="KW-1133">Transmembrane helix</keyword>
<accession>A0A1X9NG22</accession>
<evidence type="ECO:0000256" key="6">
    <source>
        <dbReference type="ARBA" id="ARBA00037937"/>
    </source>
</evidence>
<name>A0A1X9NG22_9GAMM</name>
<dbReference type="PANTHER" id="PTHR38766">
    <property type="entry name" value="FLAGELLAR PROTEIN FLIO"/>
    <property type="match status" value="1"/>
</dbReference>
<dbReference type="NCBIfam" id="TIGR03500">
    <property type="entry name" value="FliO_TIGR"/>
    <property type="match status" value="1"/>
</dbReference>
<keyword evidence="4" id="KW-0472">Membrane</keyword>
<dbReference type="Proteomes" id="UP000193450">
    <property type="component" value="Chromosome"/>
</dbReference>
<organism evidence="8 9">
    <name type="scientific">Oceanicoccus sagamiensis</name>
    <dbReference type="NCBI Taxonomy" id="716816"/>
    <lineage>
        <taxon>Bacteria</taxon>
        <taxon>Pseudomonadati</taxon>
        <taxon>Pseudomonadota</taxon>
        <taxon>Gammaproteobacteria</taxon>
        <taxon>Cellvibrionales</taxon>
        <taxon>Spongiibacteraceae</taxon>
        <taxon>Oceanicoccus</taxon>
    </lineage>
</organism>
<evidence type="ECO:0000256" key="3">
    <source>
        <dbReference type="ARBA" id="ARBA00022989"/>
    </source>
</evidence>
<dbReference type="PANTHER" id="PTHR38766:SF1">
    <property type="entry name" value="FLAGELLAR PROTEIN FLIO"/>
    <property type="match status" value="1"/>
</dbReference>
<proteinExistence type="inferred from homology"/>
<keyword evidence="9" id="KW-1185">Reference proteome</keyword>
<evidence type="ECO:0000256" key="5">
    <source>
        <dbReference type="ARBA" id="ARBA00023143"/>
    </source>
</evidence>
<sequence>MAGLVLIVFLIITIGWLIRRVGGVPMMGGQAMKVNAVLSLGTREKVVLVDIGDKQVLLGVAPGRISHIQSFDEPVVSNTVNTESSADFSSTIKNLLQQNKRGGQS</sequence>
<dbReference type="EMBL" id="CP019343">
    <property type="protein sequence ID" value="ARN76446.1"/>
    <property type="molecule type" value="Genomic_DNA"/>
</dbReference>
<evidence type="ECO:0000256" key="4">
    <source>
        <dbReference type="ARBA" id="ARBA00023136"/>
    </source>
</evidence>
<dbReference type="KEGG" id="osg:BST96_15655"/>
<comment type="similarity">
    <text evidence="6 7">Belongs to the FliO/MopB family.</text>
</comment>
<dbReference type="GO" id="GO:0005886">
    <property type="term" value="C:plasma membrane"/>
    <property type="evidence" value="ECO:0007669"/>
    <property type="project" value="UniProtKB-SubCell"/>
</dbReference>
<protein>
    <recommendedName>
        <fullName evidence="7">Flagellar protein</fullName>
    </recommendedName>
</protein>
<keyword evidence="2" id="KW-0812">Transmembrane</keyword>
<keyword evidence="5 7" id="KW-0975">Bacterial flagellum</keyword>
<dbReference type="InterPro" id="IPR022781">
    <property type="entry name" value="Flagellar_biosynth_FliO"/>
</dbReference>
<dbReference type="InterPro" id="IPR052205">
    <property type="entry name" value="FliO/MopB"/>
</dbReference>
<dbReference type="GO" id="GO:0044781">
    <property type="term" value="P:bacterial-type flagellum organization"/>
    <property type="evidence" value="ECO:0007669"/>
    <property type="project" value="UniProtKB-UniRule"/>
</dbReference>
<evidence type="ECO:0000256" key="1">
    <source>
        <dbReference type="ARBA" id="ARBA00022475"/>
    </source>
</evidence>
<keyword evidence="8" id="KW-0969">Cilium</keyword>
<evidence type="ECO:0000256" key="2">
    <source>
        <dbReference type="ARBA" id="ARBA00022692"/>
    </source>
</evidence>
<keyword evidence="8" id="KW-0282">Flagellum</keyword>
<dbReference type="GO" id="GO:0009425">
    <property type="term" value="C:bacterial-type flagellum basal body"/>
    <property type="evidence" value="ECO:0007669"/>
    <property type="project" value="UniProtKB-SubCell"/>
</dbReference>
<dbReference type="STRING" id="716816.BST96_15655"/>